<dbReference type="GO" id="GO:0071555">
    <property type="term" value="P:cell wall organization"/>
    <property type="evidence" value="ECO:0007669"/>
    <property type="project" value="TreeGrafter"/>
</dbReference>
<evidence type="ECO:0000256" key="6">
    <source>
        <dbReference type="ARBA" id="ARBA00023136"/>
    </source>
</evidence>
<dbReference type="GO" id="GO:0046872">
    <property type="term" value="F:metal ion binding"/>
    <property type="evidence" value="ECO:0007669"/>
    <property type="project" value="UniProtKB-KW"/>
</dbReference>
<sequence length="326" mass="36029">MTDVPNERSSHSVPTPRGGGLAIVVVTLTGLWIYSFMALSSFDGRVQLLLYSIAALLVAAVSWFDDLHSLSNRVRFVVHSLAALLAMGYFGYFDVIHIPIMGTISIGRFGILLTYLWIVGLTNAYNFMDGIDGIAGGQAVVAGLAWAAIGTLNAQPFFTIFGLLLAASSLGFLCHNWPPAEIFMGDVGSSFLGFTFAVLPVMFGSFVQKVYLRYDLAVTALLIVWPFVFDTFFTVIRRLCKRENIFNAHRSHLYQRMVIASHNHRGVSLLYMTLAAVGSVLALFQIQGFVWSGYAIVFFVPSACFTLWRYVVQREQDASLFPVDDS</sequence>
<evidence type="ECO:0000256" key="2">
    <source>
        <dbReference type="ARBA" id="ARBA00022475"/>
    </source>
</evidence>
<comment type="subcellular location">
    <subcellularLocation>
        <location evidence="1">Cell membrane</location>
        <topology evidence="1">Multi-pass membrane protein</topology>
    </subcellularLocation>
</comment>
<keyword evidence="7" id="KW-0460">Magnesium</keyword>
<feature type="transmembrane region" description="Helical" evidence="8">
    <location>
        <begin position="266"/>
        <end position="286"/>
    </location>
</feature>
<evidence type="ECO:0000256" key="7">
    <source>
        <dbReference type="PIRSR" id="PIRSR600715-1"/>
    </source>
</evidence>
<proteinExistence type="predicted"/>
<feature type="transmembrane region" description="Helical" evidence="8">
    <location>
        <begin position="292"/>
        <end position="312"/>
    </location>
</feature>
<dbReference type="AlphaFoldDB" id="A0A9W6CVP5"/>
<dbReference type="GO" id="GO:0005886">
    <property type="term" value="C:plasma membrane"/>
    <property type="evidence" value="ECO:0007669"/>
    <property type="project" value="UniProtKB-SubCell"/>
</dbReference>
<dbReference type="CDD" id="cd06854">
    <property type="entry name" value="GT_WbpL_WbcO_like"/>
    <property type="match status" value="1"/>
</dbReference>
<evidence type="ECO:0000256" key="4">
    <source>
        <dbReference type="ARBA" id="ARBA00022692"/>
    </source>
</evidence>
<dbReference type="Pfam" id="PF00953">
    <property type="entry name" value="Glycos_transf_4"/>
    <property type="match status" value="1"/>
</dbReference>
<dbReference type="GO" id="GO:0044038">
    <property type="term" value="P:cell wall macromolecule biosynthetic process"/>
    <property type="evidence" value="ECO:0007669"/>
    <property type="project" value="TreeGrafter"/>
</dbReference>
<dbReference type="RefSeq" id="WP_281792411.1">
    <property type="nucleotide sequence ID" value="NZ_BSDR01000001.1"/>
</dbReference>
<dbReference type="PANTHER" id="PTHR22926:SF3">
    <property type="entry name" value="UNDECAPRENYL-PHOSPHATE ALPHA-N-ACETYLGLUCOSAMINYL 1-PHOSPHATE TRANSFERASE"/>
    <property type="match status" value="1"/>
</dbReference>
<evidence type="ECO:0000313" key="9">
    <source>
        <dbReference type="EMBL" id="GLI33404.1"/>
    </source>
</evidence>
<evidence type="ECO:0000256" key="3">
    <source>
        <dbReference type="ARBA" id="ARBA00022679"/>
    </source>
</evidence>
<organism evidence="9 10">
    <name type="scientific">Desulforhabdus amnigena</name>
    <dbReference type="NCBI Taxonomy" id="40218"/>
    <lineage>
        <taxon>Bacteria</taxon>
        <taxon>Pseudomonadati</taxon>
        <taxon>Thermodesulfobacteriota</taxon>
        <taxon>Syntrophobacteria</taxon>
        <taxon>Syntrophobacterales</taxon>
        <taxon>Syntrophobacteraceae</taxon>
        <taxon>Desulforhabdus</taxon>
    </lineage>
</organism>
<feature type="transmembrane region" description="Helical" evidence="8">
    <location>
        <begin position="214"/>
        <end position="236"/>
    </location>
</feature>
<feature type="transmembrane region" description="Helical" evidence="8">
    <location>
        <begin position="21"/>
        <end position="42"/>
    </location>
</feature>
<dbReference type="GO" id="GO:0009103">
    <property type="term" value="P:lipopolysaccharide biosynthetic process"/>
    <property type="evidence" value="ECO:0007669"/>
    <property type="project" value="TreeGrafter"/>
</dbReference>
<feature type="transmembrane region" description="Helical" evidence="8">
    <location>
        <begin position="130"/>
        <end position="149"/>
    </location>
</feature>
<evidence type="ECO:0000256" key="8">
    <source>
        <dbReference type="SAM" id="Phobius"/>
    </source>
</evidence>
<keyword evidence="2" id="KW-1003">Cell membrane</keyword>
<feature type="transmembrane region" description="Helical" evidence="8">
    <location>
        <begin position="187"/>
        <end position="208"/>
    </location>
</feature>
<evidence type="ECO:0000256" key="1">
    <source>
        <dbReference type="ARBA" id="ARBA00004651"/>
    </source>
</evidence>
<keyword evidence="10" id="KW-1185">Reference proteome</keyword>
<dbReference type="Proteomes" id="UP001144372">
    <property type="component" value="Unassembled WGS sequence"/>
</dbReference>
<comment type="caution">
    <text evidence="9">The sequence shown here is derived from an EMBL/GenBank/DDBJ whole genome shotgun (WGS) entry which is preliminary data.</text>
</comment>
<dbReference type="EMBL" id="BSDR01000001">
    <property type="protein sequence ID" value="GLI33404.1"/>
    <property type="molecule type" value="Genomic_DNA"/>
</dbReference>
<feature type="transmembrane region" description="Helical" evidence="8">
    <location>
        <begin position="155"/>
        <end position="175"/>
    </location>
</feature>
<keyword evidence="7" id="KW-0479">Metal-binding</keyword>
<reference evidence="9" key="1">
    <citation type="submission" date="2022-12" db="EMBL/GenBank/DDBJ databases">
        <title>Reference genome sequencing for broad-spectrum identification of bacterial and archaeal isolates by mass spectrometry.</title>
        <authorList>
            <person name="Sekiguchi Y."/>
            <person name="Tourlousse D.M."/>
        </authorList>
    </citation>
    <scope>NUCLEOTIDE SEQUENCE</scope>
    <source>
        <strain evidence="9">ASRB1</strain>
    </source>
</reference>
<comment type="cofactor">
    <cofactor evidence="7">
        <name>Mg(2+)</name>
        <dbReference type="ChEBI" id="CHEBI:18420"/>
    </cofactor>
</comment>
<feature type="binding site" evidence="7">
    <location>
        <position position="126"/>
    </location>
    <ligand>
        <name>Mg(2+)</name>
        <dbReference type="ChEBI" id="CHEBI:18420"/>
    </ligand>
</feature>
<dbReference type="GO" id="GO:0016780">
    <property type="term" value="F:phosphotransferase activity, for other substituted phosphate groups"/>
    <property type="evidence" value="ECO:0007669"/>
    <property type="project" value="InterPro"/>
</dbReference>
<name>A0A9W6CVP5_9BACT</name>
<dbReference type="PANTHER" id="PTHR22926">
    <property type="entry name" value="PHOSPHO-N-ACETYLMURAMOYL-PENTAPEPTIDE-TRANSFERASE"/>
    <property type="match status" value="1"/>
</dbReference>
<protein>
    <submittedName>
        <fullName evidence="9">Glycosyl transferase</fullName>
    </submittedName>
</protein>
<evidence type="ECO:0000256" key="5">
    <source>
        <dbReference type="ARBA" id="ARBA00022989"/>
    </source>
</evidence>
<keyword evidence="6 8" id="KW-0472">Membrane</keyword>
<keyword evidence="5 8" id="KW-1133">Transmembrane helix</keyword>
<keyword evidence="3 9" id="KW-0808">Transferase</keyword>
<dbReference type="InterPro" id="IPR000715">
    <property type="entry name" value="Glycosyl_transferase_4"/>
</dbReference>
<feature type="transmembrane region" description="Helical" evidence="8">
    <location>
        <begin position="76"/>
        <end position="92"/>
    </location>
</feature>
<keyword evidence="4 8" id="KW-0812">Transmembrane</keyword>
<accession>A0A9W6CVP5</accession>
<feature type="transmembrane region" description="Helical" evidence="8">
    <location>
        <begin position="98"/>
        <end position="118"/>
    </location>
</feature>
<evidence type="ECO:0000313" key="10">
    <source>
        <dbReference type="Proteomes" id="UP001144372"/>
    </source>
</evidence>
<gene>
    <name evidence="9" type="ORF">DAMNIGENAA_08370</name>
</gene>
<feature type="binding site" evidence="7">
    <location>
        <position position="186"/>
    </location>
    <ligand>
        <name>Mg(2+)</name>
        <dbReference type="ChEBI" id="CHEBI:18420"/>
    </ligand>
</feature>
<feature type="transmembrane region" description="Helical" evidence="8">
    <location>
        <begin position="48"/>
        <end position="64"/>
    </location>
</feature>